<reference evidence="3" key="1">
    <citation type="journal article" date="2019" name="Int. J. Syst. Evol. Microbiol.">
        <title>The Global Catalogue of Microorganisms (GCM) 10K type strain sequencing project: providing services to taxonomists for standard genome sequencing and annotation.</title>
        <authorList>
            <consortium name="The Broad Institute Genomics Platform"/>
            <consortium name="The Broad Institute Genome Sequencing Center for Infectious Disease"/>
            <person name="Wu L."/>
            <person name="Ma J."/>
        </authorList>
    </citation>
    <scope>NUCLEOTIDE SEQUENCE [LARGE SCALE GENOMIC DNA]</scope>
    <source>
        <strain evidence="3">CCUG 66188</strain>
    </source>
</reference>
<accession>A0ABW2BA38</accession>
<dbReference type="Gene3D" id="3.10.450.50">
    <property type="match status" value="1"/>
</dbReference>
<dbReference type="Proteomes" id="UP001596353">
    <property type="component" value="Unassembled WGS sequence"/>
</dbReference>
<gene>
    <name evidence="2" type="ORF">ACFQFQ_28455</name>
</gene>
<dbReference type="SUPFAM" id="SSF54427">
    <property type="entry name" value="NTF2-like"/>
    <property type="match status" value="1"/>
</dbReference>
<dbReference type="Pfam" id="PF13577">
    <property type="entry name" value="SnoaL_4"/>
    <property type="match status" value="1"/>
</dbReference>
<name>A0ABW2BA38_9RHOB</name>
<dbReference type="InterPro" id="IPR032710">
    <property type="entry name" value="NTF2-like_dom_sf"/>
</dbReference>
<evidence type="ECO:0000313" key="2">
    <source>
        <dbReference type="EMBL" id="MFC6762600.1"/>
    </source>
</evidence>
<keyword evidence="3" id="KW-1185">Reference proteome</keyword>
<organism evidence="2 3">
    <name type="scientific">Sulfitobacter porphyrae</name>
    <dbReference type="NCBI Taxonomy" id="1246864"/>
    <lineage>
        <taxon>Bacteria</taxon>
        <taxon>Pseudomonadati</taxon>
        <taxon>Pseudomonadota</taxon>
        <taxon>Alphaproteobacteria</taxon>
        <taxon>Rhodobacterales</taxon>
        <taxon>Roseobacteraceae</taxon>
        <taxon>Sulfitobacter</taxon>
    </lineage>
</organism>
<evidence type="ECO:0000259" key="1">
    <source>
        <dbReference type="Pfam" id="PF13577"/>
    </source>
</evidence>
<evidence type="ECO:0000313" key="3">
    <source>
        <dbReference type="Proteomes" id="UP001596353"/>
    </source>
</evidence>
<comment type="caution">
    <text evidence="2">The sequence shown here is derived from an EMBL/GenBank/DDBJ whole genome shotgun (WGS) entry which is preliminary data.</text>
</comment>
<protein>
    <submittedName>
        <fullName evidence="2">Nuclear transport factor 2 family protein</fullName>
    </submittedName>
</protein>
<dbReference type="InterPro" id="IPR037401">
    <property type="entry name" value="SnoaL-like"/>
</dbReference>
<feature type="domain" description="SnoaL-like" evidence="1">
    <location>
        <begin position="3"/>
        <end position="125"/>
    </location>
</feature>
<sequence>MDETKDITEIAQLIQKWGLCRDQGRWDDLKATFTPGGTIFVTWFRGWFADFVEASQKMHVPAAPRVKHLIALPVVQVQGNRAVAETNVQILGRFAVAQTQVDYTSHARFVDRLVRTADGWRIHARVAIYEKDRFDPVVPGAAFNDFMKRTDFSKVPEPYRYLGYRLLSAGRPLQDGIICDGTPEAAALIRNAQHWVLKGGCAD</sequence>
<proteinExistence type="predicted"/>
<dbReference type="EMBL" id="JBHSWG010000004">
    <property type="protein sequence ID" value="MFC6762600.1"/>
    <property type="molecule type" value="Genomic_DNA"/>
</dbReference>